<dbReference type="EMBL" id="DQWS01000164">
    <property type="protein sequence ID" value="HDD53286.1"/>
    <property type="molecule type" value="Genomic_DNA"/>
</dbReference>
<dbReference type="Gene3D" id="3.30.70.360">
    <property type="match status" value="1"/>
</dbReference>
<evidence type="ECO:0000313" key="7">
    <source>
        <dbReference type="EMBL" id="HDD53286.1"/>
    </source>
</evidence>
<protein>
    <submittedName>
        <fullName evidence="7">M20 family peptidase</fullName>
    </submittedName>
</protein>
<evidence type="ECO:0000259" key="6">
    <source>
        <dbReference type="Pfam" id="PF07687"/>
    </source>
</evidence>
<dbReference type="CDD" id="cd08659">
    <property type="entry name" value="M20_ArgE_DapE-like"/>
    <property type="match status" value="1"/>
</dbReference>
<dbReference type="Proteomes" id="UP000885690">
    <property type="component" value="Unassembled WGS sequence"/>
</dbReference>
<keyword evidence="5" id="KW-0862">Zinc</keyword>
<keyword evidence="4" id="KW-0378">Hydrolase</keyword>
<dbReference type="Pfam" id="PF07687">
    <property type="entry name" value="M20_dimer"/>
    <property type="match status" value="1"/>
</dbReference>
<organism evidence="7">
    <name type="scientific">Thermosulfidibacter takaii</name>
    <dbReference type="NCBI Taxonomy" id="412593"/>
    <lineage>
        <taxon>Bacteria</taxon>
        <taxon>Pseudomonadati</taxon>
        <taxon>Thermosulfidibacterota</taxon>
        <taxon>Thermosulfidibacteria</taxon>
        <taxon>Thermosulfidibacterales</taxon>
        <taxon>Thermosulfidibacteraceae</taxon>
    </lineage>
</organism>
<keyword evidence="3" id="KW-0479">Metal-binding</keyword>
<feature type="domain" description="Peptidase M20 dimerisation" evidence="6">
    <location>
        <begin position="170"/>
        <end position="273"/>
    </location>
</feature>
<evidence type="ECO:0000256" key="4">
    <source>
        <dbReference type="ARBA" id="ARBA00022801"/>
    </source>
</evidence>
<dbReference type="InterPro" id="IPR001261">
    <property type="entry name" value="ArgE/DapE_CS"/>
</dbReference>
<dbReference type="Gene3D" id="3.40.630.10">
    <property type="entry name" value="Zn peptidases"/>
    <property type="match status" value="2"/>
</dbReference>
<comment type="similarity">
    <text evidence="2">Belongs to the peptidase M20A family.</text>
</comment>
<dbReference type="SUPFAM" id="SSF53187">
    <property type="entry name" value="Zn-dependent exopeptidases"/>
    <property type="match status" value="1"/>
</dbReference>
<dbReference type="PANTHER" id="PTHR43808">
    <property type="entry name" value="ACETYLORNITHINE DEACETYLASE"/>
    <property type="match status" value="1"/>
</dbReference>
<evidence type="ECO:0000256" key="5">
    <source>
        <dbReference type="ARBA" id="ARBA00022833"/>
    </source>
</evidence>
<dbReference type="Pfam" id="PF01546">
    <property type="entry name" value="Peptidase_M20"/>
    <property type="match status" value="1"/>
</dbReference>
<evidence type="ECO:0000256" key="2">
    <source>
        <dbReference type="ARBA" id="ARBA00006247"/>
    </source>
</evidence>
<dbReference type="InterPro" id="IPR002933">
    <property type="entry name" value="Peptidase_M20"/>
</dbReference>
<dbReference type="InterPro" id="IPR050072">
    <property type="entry name" value="Peptidase_M20A"/>
</dbReference>
<dbReference type="InterPro" id="IPR011650">
    <property type="entry name" value="Peptidase_M20_dimer"/>
</dbReference>
<proteinExistence type="inferred from homology"/>
<name>A0A7C0Y8T5_9BACT</name>
<evidence type="ECO:0000256" key="1">
    <source>
        <dbReference type="ARBA" id="ARBA00001947"/>
    </source>
</evidence>
<comment type="caution">
    <text evidence="7">The sequence shown here is derived from an EMBL/GenBank/DDBJ whole genome shotgun (WGS) entry which is preliminary data.</text>
</comment>
<dbReference type="AlphaFoldDB" id="A0A7C0Y8T5"/>
<dbReference type="PROSITE" id="PS00758">
    <property type="entry name" value="ARGE_DAPE_CPG2_1"/>
    <property type="match status" value="1"/>
</dbReference>
<dbReference type="SUPFAM" id="SSF55031">
    <property type="entry name" value="Bacterial exopeptidase dimerisation domain"/>
    <property type="match status" value="1"/>
</dbReference>
<comment type="cofactor">
    <cofactor evidence="1">
        <name>Zn(2+)</name>
        <dbReference type="ChEBI" id="CHEBI:29105"/>
    </cofactor>
</comment>
<dbReference type="GO" id="GO:0046872">
    <property type="term" value="F:metal ion binding"/>
    <property type="evidence" value="ECO:0007669"/>
    <property type="project" value="UniProtKB-KW"/>
</dbReference>
<dbReference type="InterPro" id="IPR036264">
    <property type="entry name" value="Bact_exopeptidase_dim_dom"/>
</dbReference>
<accession>A0A7C0Y8T5</accession>
<dbReference type="PANTHER" id="PTHR43808:SF8">
    <property type="entry name" value="PEPTIDASE M20 DIMERISATION DOMAIN-CONTAINING PROTEIN"/>
    <property type="match status" value="1"/>
</dbReference>
<sequence length="370" mass="40141">MDGLVMDARELLSTLVSIPSVTGEEGRLAAYLAELFEGAGGQVELREVEPGRPNLLVKIPGEGEPLLFMGHLDTVPPGSSWNTDPFTPCWKGSKVVGLGSCDMKGGVAAIVLALLTILNEKGRRREAWTVFTVGEEVNSLGAYKAVEDWLLGKSFRLLVVPEPTSLAMGIAEKGVLWLRFALRGEGGHASMAQGRRALEDGCRLALDVVTMVRSSSHHHPLLGEATAEITQLHGGWKTNVIPSEAFLDLDIRLVPGFDPSFLLEKVSTLLKERDLDCKVEVLNNRPPVESVYSEALDAFASAAKEVLGKEVEQVGLPYYSDVSAVVPRIDVPFVLFGPGDPCMAHTPGEWVDVEEVIRAAKVFERSILMF</sequence>
<dbReference type="GO" id="GO:0016787">
    <property type="term" value="F:hydrolase activity"/>
    <property type="evidence" value="ECO:0007669"/>
    <property type="project" value="UniProtKB-KW"/>
</dbReference>
<reference evidence="7" key="1">
    <citation type="journal article" date="2020" name="mSystems">
        <title>Genome- and Community-Level Interaction Insights into Carbon Utilization and Element Cycling Functions of Hydrothermarchaeota in Hydrothermal Sediment.</title>
        <authorList>
            <person name="Zhou Z."/>
            <person name="Liu Y."/>
            <person name="Xu W."/>
            <person name="Pan J."/>
            <person name="Luo Z.H."/>
            <person name="Li M."/>
        </authorList>
    </citation>
    <scope>NUCLEOTIDE SEQUENCE [LARGE SCALE GENOMIC DNA]</scope>
    <source>
        <strain evidence="7">HyVt-115</strain>
    </source>
</reference>
<gene>
    <name evidence="7" type="ORF">ENF32_04385</name>
</gene>
<evidence type="ECO:0000256" key="3">
    <source>
        <dbReference type="ARBA" id="ARBA00022723"/>
    </source>
</evidence>